<evidence type="ECO:0000313" key="2">
    <source>
        <dbReference type="EMBL" id="GFY00475.1"/>
    </source>
</evidence>
<dbReference type="Proteomes" id="UP000887159">
    <property type="component" value="Unassembled WGS sequence"/>
</dbReference>
<gene>
    <name evidence="2" type="ORF">TNCV_1665141</name>
</gene>
<sequence>MRAKAYCAHPSKRDRWTLRCVNIMSRSGGQSEARPQVFKSPSLEASETPSSPFGLRDKIPAYLTLLAMKYKKFGQIVPIDNFLAWDLYPIWRQ</sequence>
<dbReference type="EMBL" id="BMAU01021220">
    <property type="protein sequence ID" value="GFY00475.1"/>
    <property type="molecule type" value="Genomic_DNA"/>
</dbReference>
<reference evidence="2" key="1">
    <citation type="submission" date="2020-08" db="EMBL/GenBank/DDBJ databases">
        <title>Multicomponent nature underlies the extraordinary mechanical properties of spider dragline silk.</title>
        <authorList>
            <person name="Kono N."/>
            <person name="Nakamura H."/>
            <person name="Mori M."/>
            <person name="Yoshida Y."/>
            <person name="Ohtoshi R."/>
            <person name="Malay A.D."/>
            <person name="Moran D.A.P."/>
            <person name="Tomita M."/>
            <person name="Numata K."/>
            <person name="Arakawa K."/>
        </authorList>
    </citation>
    <scope>NUCLEOTIDE SEQUENCE</scope>
</reference>
<evidence type="ECO:0000313" key="3">
    <source>
        <dbReference type="Proteomes" id="UP000887159"/>
    </source>
</evidence>
<keyword evidence="3" id="KW-1185">Reference proteome</keyword>
<comment type="caution">
    <text evidence="2">The sequence shown here is derived from an EMBL/GenBank/DDBJ whole genome shotgun (WGS) entry which is preliminary data.</text>
</comment>
<proteinExistence type="predicted"/>
<accession>A0A8X6RX87</accession>
<feature type="region of interest" description="Disordered" evidence="1">
    <location>
        <begin position="26"/>
        <end position="54"/>
    </location>
</feature>
<protein>
    <submittedName>
        <fullName evidence="2">Uncharacterized protein</fullName>
    </submittedName>
</protein>
<evidence type="ECO:0000256" key="1">
    <source>
        <dbReference type="SAM" id="MobiDB-lite"/>
    </source>
</evidence>
<name>A0A8X6RX87_TRICX</name>
<dbReference type="AlphaFoldDB" id="A0A8X6RX87"/>
<organism evidence="2 3">
    <name type="scientific">Trichonephila clavipes</name>
    <name type="common">Golden silk orbweaver</name>
    <name type="synonym">Nephila clavipes</name>
    <dbReference type="NCBI Taxonomy" id="2585209"/>
    <lineage>
        <taxon>Eukaryota</taxon>
        <taxon>Metazoa</taxon>
        <taxon>Ecdysozoa</taxon>
        <taxon>Arthropoda</taxon>
        <taxon>Chelicerata</taxon>
        <taxon>Arachnida</taxon>
        <taxon>Araneae</taxon>
        <taxon>Araneomorphae</taxon>
        <taxon>Entelegynae</taxon>
        <taxon>Araneoidea</taxon>
        <taxon>Nephilidae</taxon>
        <taxon>Trichonephila</taxon>
    </lineage>
</organism>